<sequence>MKKVIVSLFIFLTYTVFSQQRSYHEDVKEYFDLNGTTQQYSNAVDQMYELLRNQLQHQVPAAIWEELQREKNTTLGNVKSLLTQVYKEHFSHQEIKELLAFYKSETGKQFRKNPDGLSRKQNKRYERFLASDVGQKVKAQSQSLKKAVGEASELWSRDLYRETVKKLKAKGYSFSQ</sequence>
<reference evidence="3" key="1">
    <citation type="journal article" date="2019" name="Int. J. Syst. Evol. Microbiol.">
        <title>The Global Catalogue of Microorganisms (GCM) 10K type strain sequencing project: providing services to taxonomists for standard genome sequencing and annotation.</title>
        <authorList>
            <consortium name="The Broad Institute Genomics Platform"/>
            <consortium name="The Broad Institute Genome Sequencing Center for Infectious Disease"/>
            <person name="Wu L."/>
            <person name="Ma J."/>
        </authorList>
    </citation>
    <scope>NUCLEOTIDE SEQUENCE [LARGE SCALE GENOMIC DNA]</scope>
    <source>
        <strain evidence="3">KCTC 42423</strain>
    </source>
</reference>
<proteinExistence type="predicted"/>
<evidence type="ECO:0000259" key="1">
    <source>
        <dbReference type="Pfam" id="PF09832"/>
    </source>
</evidence>
<keyword evidence="3" id="KW-1185">Reference proteome</keyword>
<dbReference type="EMBL" id="JBHULX010000017">
    <property type="protein sequence ID" value="MFD2591125.1"/>
    <property type="molecule type" value="Genomic_DNA"/>
</dbReference>
<dbReference type="Proteomes" id="UP001597459">
    <property type="component" value="Unassembled WGS sequence"/>
</dbReference>
<accession>A0ABW5N674</accession>
<gene>
    <name evidence="2" type="ORF">ACFSTE_09805</name>
</gene>
<organism evidence="2 3">
    <name type="scientific">Aquimarina hainanensis</name>
    <dbReference type="NCBI Taxonomy" id="1578017"/>
    <lineage>
        <taxon>Bacteria</taxon>
        <taxon>Pseudomonadati</taxon>
        <taxon>Bacteroidota</taxon>
        <taxon>Flavobacteriia</taxon>
        <taxon>Flavobacteriales</taxon>
        <taxon>Flavobacteriaceae</taxon>
        <taxon>Aquimarina</taxon>
    </lineage>
</organism>
<dbReference type="InterPro" id="IPR018637">
    <property type="entry name" value="DUF2059"/>
</dbReference>
<protein>
    <submittedName>
        <fullName evidence="2">DUF2059 domain-containing protein</fullName>
    </submittedName>
</protein>
<name>A0ABW5N674_9FLAO</name>
<evidence type="ECO:0000313" key="2">
    <source>
        <dbReference type="EMBL" id="MFD2591125.1"/>
    </source>
</evidence>
<evidence type="ECO:0000313" key="3">
    <source>
        <dbReference type="Proteomes" id="UP001597459"/>
    </source>
</evidence>
<comment type="caution">
    <text evidence="2">The sequence shown here is derived from an EMBL/GenBank/DDBJ whole genome shotgun (WGS) entry which is preliminary data.</text>
</comment>
<dbReference type="Pfam" id="PF09832">
    <property type="entry name" value="DUF2059"/>
    <property type="match status" value="1"/>
</dbReference>
<dbReference type="RefSeq" id="WP_176029126.1">
    <property type="nucleotide sequence ID" value="NZ_JBHSJV010000001.1"/>
</dbReference>
<feature type="domain" description="DUF2059" evidence="1">
    <location>
        <begin position="79"/>
        <end position="110"/>
    </location>
</feature>